<dbReference type="EnsemblPlants" id="AVESA.00010b.r2.7CG0685640.1">
    <property type="protein sequence ID" value="AVESA.00010b.r2.7CG0685640.1.CDS"/>
    <property type="gene ID" value="AVESA.00010b.r2.7CG0685640"/>
</dbReference>
<proteinExistence type="predicted"/>
<keyword evidence="2" id="KW-1185">Reference proteome</keyword>
<reference evidence="1" key="1">
    <citation type="submission" date="2021-05" db="EMBL/GenBank/DDBJ databases">
        <authorList>
            <person name="Scholz U."/>
            <person name="Mascher M."/>
            <person name="Fiebig A."/>
        </authorList>
    </citation>
    <scope>NUCLEOTIDE SEQUENCE [LARGE SCALE GENOMIC DNA]</scope>
</reference>
<accession>A0ACD6A5N3</accession>
<name>A0ACD6A5N3_AVESA</name>
<protein>
    <submittedName>
        <fullName evidence="1">Uncharacterized protein</fullName>
    </submittedName>
</protein>
<evidence type="ECO:0000313" key="1">
    <source>
        <dbReference type="EnsemblPlants" id="AVESA.00010b.r2.7CG0685640.1.CDS"/>
    </source>
</evidence>
<dbReference type="Proteomes" id="UP001732700">
    <property type="component" value="Chromosome 7C"/>
</dbReference>
<sequence>MDCINSPINTAGLSQCSCTPENYKSSSSDQSICDHPVVGMARGDKDDNSVRMHAEDFNAWLARMEAMDADELREYYRENKDVLSSQMKAAIKMVMQKKQLKKRKKRTAPQPILGAVLKFHKDDDDTPPPGPGGANAC</sequence>
<organism evidence="1 2">
    <name type="scientific">Avena sativa</name>
    <name type="common">Oat</name>
    <dbReference type="NCBI Taxonomy" id="4498"/>
    <lineage>
        <taxon>Eukaryota</taxon>
        <taxon>Viridiplantae</taxon>
        <taxon>Streptophyta</taxon>
        <taxon>Embryophyta</taxon>
        <taxon>Tracheophyta</taxon>
        <taxon>Spermatophyta</taxon>
        <taxon>Magnoliopsida</taxon>
        <taxon>Liliopsida</taxon>
        <taxon>Poales</taxon>
        <taxon>Poaceae</taxon>
        <taxon>BOP clade</taxon>
        <taxon>Pooideae</taxon>
        <taxon>Poodae</taxon>
        <taxon>Poeae</taxon>
        <taxon>Poeae Chloroplast Group 1 (Aveneae type)</taxon>
        <taxon>Aveninae</taxon>
        <taxon>Avena</taxon>
    </lineage>
</organism>
<reference evidence="1" key="2">
    <citation type="submission" date="2025-09" db="UniProtKB">
        <authorList>
            <consortium name="EnsemblPlants"/>
        </authorList>
    </citation>
    <scope>IDENTIFICATION</scope>
</reference>
<evidence type="ECO:0000313" key="2">
    <source>
        <dbReference type="Proteomes" id="UP001732700"/>
    </source>
</evidence>